<dbReference type="PANTHER" id="PTHR30588:SF0">
    <property type="entry name" value="BRANCHED-CHAIN AMINO ACID PERMEASE BRNQ"/>
    <property type="match status" value="1"/>
</dbReference>
<evidence type="ECO:0000256" key="5">
    <source>
        <dbReference type="ARBA" id="ARBA00022692"/>
    </source>
</evidence>
<dbReference type="GO" id="GO:0015188">
    <property type="term" value="F:L-isoleucine transmembrane transporter activity"/>
    <property type="evidence" value="ECO:0007669"/>
    <property type="project" value="TreeGrafter"/>
</dbReference>
<comment type="subcellular location">
    <subcellularLocation>
        <location evidence="1 9">Cell membrane</location>
        <topology evidence="1 9">Multi-pass membrane protein</topology>
    </subcellularLocation>
</comment>
<keyword evidence="4" id="KW-1003">Cell membrane</keyword>
<dbReference type="EMBL" id="FTOC01000002">
    <property type="protein sequence ID" value="SIS40779.1"/>
    <property type="molecule type" value="Genomic_DNA"/>
</dbReference>
<reference evidence="11" key="1">
    <citation type="submission" date="2017-01" db="EMBL/GenBank/DDBJ databases">
        <authorList>
            <person name="Varghese N."/>
            <person name="Submissions S."/>
        </authorList>
    </citation>
    <scope>NUCLEOTIDE SEQUENCE [LARGE SCALE GENOMIC DNA]</scope>
    <source>
        <strain evidence="11">DSM 23127</strain>
    </source>
</reference>
<dbReference type="InterPro" id="IPR004685">
    <property type="entry name" value="Brnchd-chn_aa_trnsp_Livcs"/>
</dbReference>
<dbReference type="Pfam" id="PF05525">
    <property type="entry name" value="Branch_AA_trans"/>
    <property type="match status" value="1"/>
</dbReference>
<dbReference type="GO" id="GO:0015820">
    <property type="term" value="P:L-leucine transport"/>
    <property type="evidence" value="ECO:0007669"/>
    <property type="project" value="TreeGrafter"/>
</dbReference>
<evidence type="ECO:0000256" key="1">
    <source>
        <dbReference type="ARBA" id="ARBA00004651"/>
    </source>
</evidence>
<feature type="transmembrane region" description="Helical" evidence="9">
    <location>
        <begin position="37"/>
        <end position="61"/>
    </location>
</feature>
<evidence type="ECO:0000256" key="7">
    <source>
        <dbReference type="ARBA" id="ARBA00022989"/>
    </source>
</evidence>
<keyword evidence="8 9" id="KW-0472">Membrane</keyword>
<comment type="function">
    <text evidence="9">Component of the transport system for branched-chain amino acids.</text>
</comment>
<gene>
    <name evidence="10" type="ORF">SAMN05421687_102252</name>
</gene>
<evidence type="ECO:0000256" key="6">
    <source>
        <dbReference type="ARBA" id="ARBA00022970"/>
    </source>
</evidence>
<evidence type="ECO:0000256" key="9">
    <source>
        <dbReference type="RuleBase" id="RU362122"/>
    </source>
</evidence>
<keyword evidence="11" id="KW-1185">Reference proteome</keyword>
<dbReference type="Proteomes" id="UP000187608">
    <property type="component" value="Unassembled WGS sequence"/>
</dbReference>
<dbReference type="GO" id="GO:0015818">
    <property type="term" value="P:isoleucine transport"/>
    <property type="evidence" value="ECO:0007669"/>
    <property type="project" value="TreeGrafter"/>
</dbReference>
<organism evidence="10 11">
    <name type="scientific">Salimicrobium flavidum</name>
    <dbReference type="NCBI Taxonomy" id="570947"/>
    <lineage>
        <taxon>Bacteria</taxon>
        <taxon>Bacillati</taxon>
        <taxon>Bacillota</taxon>
        <taxon>Bacilli</taxon>
        <taxon>Bacillales</taxon>
        <taxon>Bacillaceae</taxon>
        <taxon>Salimicrobium</taxon>
    </lineage>
</organism>
<dbReference type="OrthoDB" id="9783920at2"/>
<feature type="transmembrane region" description="Helical" evidence="9">
    <location>
        <begin position="113"/>
        <end position="133"/>
    </location>
</feature>
<keyword evidence="6 9" id="KW-0029">Amino-acid transport</keyword>
<protein>
    <recommendedName>
        <fullName evidence="9">Branched-chain amino acid transport system carrier protein</fullName>
    </recommendedName>
</protein>
<feature type="transmembrane region" description="Helical" evidence="9">
    <location>
        <begin position="366"/>
        <end position="387"/>
    </location>
</feature>
<dbReference type="NCBIfam" id="TIGR00796">
    <property type="entry name" value="livcs"/>
    <property type="match status" value="1"/>
</dbReference>
<comment type="similarity">
    <text evidence="2 9">Belongs to the branched chain amino acid transporter family.</text>
</comment>
<keyword evidence="3 9" id="KW-0813">Transport</keyword>
<feature type="transmembrane region" description="Helical" evidence="9">
    <location>
        <begin position="271"/>
        <end position="297"/>
    </location>
</feature>
<evidence type="ECO:0000256" key="4">
    <source>
        <dbReference type="ARBA" id="ARBA00022475"/>
    </source>
</evidence>
<accession>A0A1N7IUI9</accession>
<feature type="transmembrane region" description="Helical" evidence="9">
    <location>
        <begin position="7"/>
        <end position="25"/>
    </location>
</feature>
<feature type="transmembrane region" description="Helical" evidence="9">
    <location>
        <begin position="309"/>
        <end position="330"/>
    </location>
</feature>
<evidence type="ECO:0000256" key="2">
    <source>
        <dbReference type="ARBA" id="ARBA00008540"/>
    </source>
</evidence>
<dbReference type="AlphaFoldDB" id="A0A1N7IUI9"/>
<name>A0A1N7IUI9_9BACI</name>
<proteinExistence type="inferred from homology"/>
<feature type="transmembrane region" description="Helical" evidence="9">
    <location>
        <begin position="228"/>
        <end position="251"/>
    </location>
</feature>
<evidence type="ECO:0000256" key="8">
    <source>
        <dbReference type="ARBA" id="ARBA00023136"/>
    </source>
</evidence>
<dbReference type="GO" id="GO:0015190">
    <property type="term" value="F:L-leucine transmembrane transporter activity"/>
    <property type="evidence" value="ECO:0007669"/>
    <property type="project" value="TreeGrafter"/>
</dbReference>
<evidence type="ECO:0000256" key="3">
    <source>
        <dbReference type="ARBA" id="ARBA00022448"/>
    </source>
</evidence>
<feature type="transmembrane region" description="Helical" evidence="9">
    <location>
        <begin position="73"/>
        <end position="93"/>
    </location>
</feature>
<dbReference type="PANTHER" id="PTHR30588">
    <property type="entry name" value="BRANCHED-CHAIN AMINO ACID TRANSPORT SYSTEM 2 CARRIER PROTEIN"/>
    <property type="match status" value="1"/>
</dbReference>
<keyword evidence="7 9" id="KW-1133">Transmembrane helix</keyword>
<dbReference type="GO" id="GO:0005886">
    <property type="term" value="C:plasma membrane"/>
    <property type="evidence" value="ECO:0007669"/>
    <property type="project" value="UniProtKB-SubCell"/>
</dbReference>
<evidence type="ECO:0000313" key="11">
    <source>
        <dbReference type="Proteomes" id="UP000187608"/>
    </source>
</evidence>
<feature type="transmembrane region" description="Helical" evidence="9">
    <location>
        <begin position="336"/>
        <end position="359"/>
    </location>
</feature>
<feature type="transmembrane region" description="Helical" evidence="9">
    <location>
        <begin position="145"/>
        <end position="166"/>
    </location>
</feature>
<feature type="transmembrane region" description="Helical" evidence="9">
    <location>
        <begin position="407"/>
        <end position="427"/>
    </location>
</feature>
<feature type="transmembrane region" description="Helical" evidence="9">
    <location>
        <begin position="186"/>
        <end position="207"/>
    </location>
</feature>
<dbReference type="GO" id="GO:0005304">
    <property type="term" value="F:L-valine transmembrane transporter activity"/>
    <property type="evidence" value="ECO:0007669"/>
    <property type="project" value="TreeGrafter"/>
</dbReference>
<keyword evidence="5 9" id="KW-0812">Transmembrane</keyword>
<dbReference type="RefSeq" id="WP_076557156.1">
    <property type="nucleotide sequence ID" value="NZ_FTOC01000002.1"/>
</dbReference>
<evidence type="ECO:0000313" key="10">
    <source>
        <dbReference type="EMBL" id="SIS40779.1"/>
    </source>
</evidence>
<sequence>MRNSNIVAVGFMLFAMFFGAGNLIYPASLGLEAGGNYLPAILGFIITGVGLPIIAVTAVSLSKGGVMELSGRVHPTFAIAFISLIYLAVGPFFGIPRAANVAYEMGTAPWTGGINSTTLLIFSVVFFLVVFFISRNPKKLVDIVGQWLTPLLFVSIAALVGGSLFLPSQEIGAPNEKYSGTPFFSGFIEGYLTMDAIAGLAFGIIVISSLKQRGTESQKEVTKQTMKAGAVTASGLGLAYAAIGWIGVKMAPLGEYASGSMLLAQAAETMFGATGTIILGVVVTLACFTTCVGLTVACGQYFSKRVPGITYFQVITFITILSFGVTNLGLNQIVTYSVPVLTFLYPIAIVLVFLAFIGGSFRHASYVYRGAVAFTAIVSLYDGLQALDISIAPLTYIVEAMPFMSVGLAWTVPALTGGLLGGLLQFFKPAPSRREKYALSRNR</sequence>